<dbReference type="Gene3D" id="3.30.260.10">
    <property type="entry name" value="TCP-1-like chaperonin intermediate domain"/>
    <property type="match status" value="1"/>
</dbReference>
<evidence type="ECO:0000256" key="2">
    <source>
        <dbReference type="ARBA" id="ARBA00022741"/>
    </source>
</evidence>
<dbReference type="InterPro" id="IPR042619">
    <property type="entry name" value="BBS10"/>
</dbReference>
<dbReference type="InterPro" id="IPR027413">
    <property type="entry name" value="GROEL-like_equatorial_sf"/>
</dbReference>
<dbReference type="PANTHER" id="PTHR14667:SF2">
    <property type="entry name" value="BARDET-BIEDL SYNDROME 10 PROTEIN"/>
    <property type="match status" value="1"/>
</dbReference>
<sequence length="562" mass="63703">MAINYHKVELKTIVQICDTLDRIISHSLGPRGSKILLATETGQVIISSDGKTVLRKLQFGHPVARLIIDSMTRTVNFTGDGSKTFILYLSKFFHELLQQEFKSTSHNDCVFALQKIKFEISSKLASFIKTKIPGSERVISSGFICEILRTSLSNSFQERIIEHYVTMMNEAVCTHGQDEQVITNNIKYMADNFYQFCIKVPSLPYSESKTLSPFLIQRRFAVYSQNSLFQYVRFVICLFPITGHPKNVETREIIRLKNESSLIRFMDHHHYLLKKFVEMCKTKNIQLVLCSELVSDQALQLFELNGICVVQYVPEEDCDWLLSSLKMSPCTIISETLESNILHTAKSCKPLILNGRQCVHLELDCQLHLPKMLIICAPTEGLCNQAFLNLQKSLKTISSFLSSNNPKSLKDEDGNGNFGTEISVIGGGGTFEFLVAEFLSEFSQSESSCSIKLICRILSTAVLQLPKILFHNNSPSKQFDFKLLLVLFEKISKSRHAGEYLGIDRNGQVVNLFDSGVLELVEPKIHILLSVLELMQQVLRIDYFVGVKNINHNNEDSNELDE</sequence>
<dbReference type="InterPro" id="IPR002423">
    <property type="entry name" value="Cpn60/GroEL/TCP-1"/>
</dbReference>
<name>A0A6J8CJU0_MYTCO</name>
<dbReference type="AlphaFoldDB" id="A0A6J8CJU0"/>
<dbReference type="GO" id="GO:0005524">
    <property type="term" value="F:ATP binding"/>
    <property type="evidence" value="ECO:0007669"/>
    <property type="project" value="UniProtKB-KW"/>
</dbReference>
<evidence type="ECO:0000256" key="3">
    <source>
        <dbReference type="ARBA" id="ARBA00022840"/>
    </source>
</evidence>
<keyword evidence="7" id="KW-1185">Reference proteome</keyword>
<dbReference type="OrthoDB" id="9393833at2759"/>
<evidence type="ECO:0000256" key="1">
    <source>
        <dbReference type="ARBA" id="ARBA00008020"/>
    </source>
</evidence>
<keyword evidence="4 5" id="KW-0143">Chaperone</keyword>
<dbReference type="SUPFAM" id="SSF48592">
    <property type="entry name" value="GroEL equatorial domain-like"/>
    <property type="match status" value="1"/>
</dbReference>
<accession>A0A6J8CJU0</accession>
<dbReference type="Pfam" id="PF00118">
    <property type="entry name" value="Cpn60_TCP1"/>
    <property type="match status" value="1"/>
</dbReference>
<dbReference type="InterPro" id="IPR027410">
    <property type="entry name" value="TCP-1-like_intermed_sf"/>
</dbReference>
<keyword evidence="2 5" id="KW-0547">Nucleotide-binding</keyword>
<organism evidence="6 7">
    <name type="scientific">Mytilus coruscus</name>
    <name type="common">Sea mussel</name>
    <dbReference type="NCBI Taxonomy" id="42192"/>
    <lineage>
        <taxon>Eukaryota</taxon>
        <taxon>Metazoa</taxon>
        <taxon>Spiralia</taxon>
        <taxon>Lophotrochozoa</taxon>
        <taxon>Mollusca</taxon>
        <taxon>Bivalvia</taxon>
        <taxon>Autobranchia</taxon>
        <taxon>Pteriomorphia</taxon>
        <taxon>Mytilida</taxon>
        <taxon>Mytiloidea</taxon>
        <taxon>Mytilidae</taxon>
        <taxon>Mytilinae</taxon>
        <taxon>Mytilus</taxon>
    </lineage>
</organism>
<keyword evidence="3 5" id="KW-0067">ATP-binding</keyword>
<evidence type="ECO:0000313" key="7">
    <source>
        <dbReference type="Proteomes" id="UP000507470"/>
    </source>
</evidence>
<dbReference type="Gene3D" id="3.50.7.10">
    <property type="entry name" value="GroEL"/>
    <property type="match status" value="1"/>
</dbReference>
<dbReference type="SUPFAM" id="SSF52029">
    <property type="entry name" value="GroEL apical domain-like"/>
    <property type="match status" value="1"/>
</dbReference>
<proteinExistence type="inferred from homology"/>
<dbReference type="PRINTS" id="PR00304">
    <property type="entry name" value="TCOMPLEXTCP1"/>
</dbReference>
<dbReference type="Gene3D" id="1.10.560.10">
    <property type="entry name" value="GroEL-like equatorial domain"/>
    <property type="match status" value="1"/>
</dbReference>
<dbReference type="GO" id="GO:0051131">
    <property type="term" value="P:chaperone-mediated protein complex assembly"/>
    <property type="evidence" value="ECO:0007669"/>
    <property type="project" value="InterPro"/>
</dbReference>
<dbReference type="Proteomes" id="UP000507470">
    <property type="component" value="Unassembled WGS sequence"/>
</dbReference>
<dbReference type="InterPro" id="IPR017998">
    <property type="entry name" value="Chaperone_TCP-1"/>
</dbReference>
<dbReference type="PANTHER" id="PTHR14667">
    <property type="entry name" value="BARDET-BIEDL SYNDROME 10 PROTEIN"/>
    <property type="match status" value="1"/>
</dbReference>
<dbReference type="GO" id="GO:0140662">
    <property type="term" value="F:ATP-dependent protein folding chaperone"/>
    <property type="evidence" value="ECO:0007669"/>
    <property type="project" value="InterPro"/>
</dbReference>
<protein>
    <submittedName>
        <fullName evidence="6">BBS10</fullName>
    </submittedName>
</protein>
<evidence type="ECO:0000256" key="5">
    <source>
        <dbReference type="RuleBase" id="RU004187"/>
    </source>
</evidence>
<gene>
    <name evidence="6" type="ORF">MCOR_31207</name>
</gene>
<dbReference type="EMBL" id="CACVKT020005631">
    <property type="protein sequence ID" value="CAC5396683.1"/>
    <property type="molecule type" value="Genomic_DNA"/>
</dbReference>
<evidence type="ECO:0000313" key="6">
    <source>
        <dbReference type="EMBL" id="CAC5396683.1"/>
    </source>
</evidence>
<comment type="similarity">
    <text evidence="1 5">Belongs to the TCP-1 chaperonin family.</text>
</comment>
<dbReference type="InterPro" id="IPR027409">
    <property type="entry name" value="GroEL-like_apical_dom_sf"/>
</dbReference>
<reference evidence="6 7" key="1">
    <citation type="submission" date="2020-06" db="EMBL/GenBank/DDBJ databases">
        <authorList>
            <person name="Li R."/>
            <person name="Bekaert M."/>
        </authorList>
    </citation>
    <scope>NUCLEOTIDE SEQUENCE [LARGE SCALE GENOMIC DNA]</scope>
    <source>
        <strain evidence="7">wild</strain>
    </source>
</reference>
<evidence type="ECO:0000256" key="4">
    <source>
        <dbReference type="ARBA" id="ARBA00023186"/>
    </source>
</evidence>